<evidence type="ECO:0000313" key="7">
    <source>
        <dbReference type="Proteomes" id="UP000006562"/>
    </source>
</evidence>
<feature type="domain" description="Metallo-beta-lactamase" evidence="5">
    <location>
        <begin position="63"/>
        <end position="270"/>
    </location>
</feature>
<dbReference type="SMART" id="SM00849">
    <property type="entry name" value="Lactamase_B"/>
    <property type="match status" value="1"/>
</dbReference>
<dbReference type="Gene3D" id="3.60.15.10">
    <property type="entry name" value="Ribonuclease Z/Hydroxyacylglutathione hydrolase-like"/>
    <property type="match status" value="1"/>
</dbReference>
<reference evidence="7" key="2">
    <citation type="journal article" date="2011" name="J. Biotechnol.">
        <title>Genome sequence of B. amyloliquefaciens type strain DSM7(T) reveals differences to plant-associated B. amyloliquefaciens FZB42.</title>
        <authorList>
            <person name="Ruckert C."/>
            <person name="Blom J."/>
            <person name="Chen X."/>
            <person name="Reva O."/>
            <person name="Borriss R."/>
        </authorList>
    </citation>
    <scope>NUCLEOTIDE SEQUENCE [LARGE SCALE GENOMIC DNA]</scope>
    <source>
        <strain evidence="7">DSM 7</strain>
    </source>
</reference>
<dbReference type="GO" id="GO:0016787">
    <property type="term" value="F:hydrolase activity"/>
    <property type="evidence" value="ECO:0007669"/>
    <property type="project" value="UniProtKB-KW"/>
</dbReference>
<dbReference type="EMBL" id="FN597644">
    <property type="protein sequence ID" value="CBI43915.1"/>
    <property type="molecule type" value="Genomic_DNA"/>
</dbReference>
<dbReference type="SUPFAM" id="SSF56281">
    <property type="entry name" value="Metallo-hydrolase/oxidoreductase"/>
    <property type="match status" value="1"/>
</dbReference>
<dbReference type="CDD" id="cd07728">
    <property type="entry name" value="YtnP-like_MBL-fold"/>
    <property type="match status" value="1"/>
</dbReference>
<evidence type="ECO:0000313" key="6">
    <source>
        <dbReference type="EMBL" id="CBI43915.1"/>
    </source>
</evidence>
<evidence type="ECO:0000256" key="3">
    <source>
        <dbReference type="ARBA" id="ARBA00022801"/>
    </source>
</evidence>
<gene>
    <name evidence="6" type="primary">ytnP</name>
    <name evidence="6" type="ordered locus">BAMF_2789</name>
</gene>
<reference evidence="6 7" key="1">
    <citation type="journal article" date="2011" name="Int. J. Syst. Evol. Microbiol.">
        <title>Relationship of Bacillus amyloliquefaciens clades associated with strains DSM 7T and FZB42T: a proposal for Bacillus amyloliquefaciens subsp. amyloliquefaciens subsp. nov. and Bacillus amyloliquefaciens subsp. plantarum subsp. nov. based on complete genome sequence comparisons.</title>
        <authorList>
            <person name="Borriss R."/>
            <person name="Chen X.H."/>
            <person name="Rueckert C."/>
            <person name="Blom J."/>
            <person name="Becker A."/>
            <person name="Baumgarth B."/>
            <person name="Fan B."/>
            <person name="Pukall R."/>
            <person name="Schumann P."/>
            <person name="Sproer C."/>
            <person name="Junge H."/>
            <person name="Vater J."/>
            <person name="Puhler A."/>
            <person name="Klenk H.P."/>
        </authorList>
    </citation>
    <scope>NUCLEOTIDE SEQUENCE [LARGE SCALE GENOMIC DNA]</scope>
    <source>
        <strain evidence="7">DSM 7</strain>
    </source>
</reference>
<dbReference type="Pfam" id="PF00753">
    <property type="entry name" value="Lactamase_B"/>
    <property type="match status" value="1"/>
</dbReference>
<keyword evidence="4" id="KW-0862">Zinc</keyword>
<dbReference type="AlphaFoldDB" id="A0A9P1NIZ4"/>
<evidence type="ECO:0000259" key="5">
    <source>
        <dbReference type="SMART" id="SM00849"/>
    </source>
</evidence>
<keyword evidence="2" id="KW-0479">Metal-binding</keyword>
<evidence type="ECO:0000256" key="4">
    <source>
        <dbReference type="ARBA" id="ARBA00022833"/>
    </source>
</evidence>
<evidence type="ECO:0000256" key="2">
    <source>
        <dbReference type="ARBA" id="ARBA00022723"/>
    </source>
</evidence>
<dbReference type="PANTHER" id="PTHR42978:SF6">
    <property type="entry name" value="QUORUM-QUENCHING LACTONASE YTNP-RELATED"/>
    <property type="match status" value="1"/>
</dbReference>
<evidence type="ECO:0000256" key="1">
    <source>
        <dbReference type="ARBA" id="ARBA00007749"/>
    </source>
</evidence>
<name>A0A9P1NIZ4_BACAS</name>
<accession>A0A9P1NIZ4</accession>
<dbReference type="KEGG" id="bao:BAMF_2789"/>
<dbReference type="Proteomes" id="UP000006562">
    <property type="component" value="Chromosome"/>
</dbReference>
<keyword evidence="7" id="KW-1185">Reference proteome</keyword>
<sequence>MPPFATITSGGMKMETLNIGNISLTWLDGGVTHMDGGAMFGVVPKPLWSRKYPVNDKNQIELRTDPILIRKNGLNILVDAGIGSGKFSDKQKRNYGVTQESNLKKSLSELGLSCEDIHIAAMTHLHFDHACGLTEYSGDELVSVFPNARIITSATEWHEMRNPNIRSKNTYWRENWEAVQDQVETFDNGYQLTEGITMHHTGGHSNGHSVIVLEDGGETAVHFADLMPTNAHKNPLWVLAYDDYPMTSIPQKQKWQTFAAEKDAWLIFYHDAIYRAVKWGEDGEVAASVKREKK</sequence>
<protein>
    <submittedName>
        <fullName evidence="6">Metal-dependent hydrolase</fullName>
    </submittedName>
</protein>
<dbReference type="PANTHER" id="PTHR42978">
    <property type="entry name" value="QUORUM-QUENCHING LACTONASE YTNP-RELATED-RELATED"/>
    <property type="match status" value="1"/>
</dbReference>
<proteinExistence type="inferred from homology"/>
<dbReference type="InterPro" id="IPR036866">
    <property type="entry name" value="RibonucZ/Hydroxyglut_hydro"/>
</dbReference>
<dbReference type="InterPro" id="IPR001279">
    <property type="entry name" value="Metallo-B-lactamas"/>
</dbReference>
<keyword evidence="3 6" id="KW-0378">Hydrolase</keyword>
<comment type="similarity">
    <text evidence="1">Belongs to the metallo-beta-lactamase superfamily.</text>
</comment>
<dbReference type="InterPro" id="IPR051013">
    <property type="entry name" value="MBL_superfamily_lactonases"/>
</dbReference>
<organism evidence="6 7">
    <name type="scientific">Bacillus amyloliquefaciens (strain ATCC 23350 / DSM 7 / BCRC 11601 / CCUG 28519 / NBRC 15535 / NRRL B-14393 / F)</name>
    <dbReference type="NCBI Taxonomy" id="692420"/>
    <lineage>
        <taxon>Bacteria</taxon>
        <taxon>Bacillati</taxon>
        <taxon>Bacillota</taxon>
        <taxon>Bacilli</taxon>
        <taxon>Bacillales</taxon>
        <taxon>Bacillaceae</taxon>
        <taxon>Bacillus</taxon>
        <taxon>Bacillus amyloliquefaciens group</taxon>
    </lineage>
</organism>
<dbReference type="GO" id="GO:0046872">
    <property type="term" value="F:metal ion binding"/>
    <property type="evidence" value="ECO:0007669"/>
    <property type="project" value="UniProtKB-KW"/>
</dbReference>